<protein>
    <submittedName>
        <fullName evidence="1">Intracellular hyphae protein 1-like protein 2</fullName>
    </submittedName>
</protein>
<gene>
    <name evidence="1" type="ORF">CTRU02_204884</name>
</gene>
<sequence>MQISILAAVIAASSFVAALPQTGTSCDTPTATTTTTPTASCKPGHFKKHKVKSGETLTTIAERYNSGICDIAWLNKLENPNVIDLGQLLLVPTKLCNPDNESCLTSPGTGTCVPNGEPTYTIKSGDTFFVLGQRFGITTESIIAANPGVKPESLEIGQVINIPVCKSSPGTCVPNGEPTYTIKSGDTFFALGQQFNITTEAIMGANPGVKPESLQIGQVINIPVCKASQN</sequence>
<organism evidence="1 2">
    <name type="scientific">Colletotrichum truncatum</name>
    <name type="common">Anthracnose fungus</name>
    <name type="synonym">Colletotrichum capsici</name>
    <dbReference type="NCBI Taxonomy" id="5467"/>
    <lineage>
        <taxon>Eukaryota</taxon>
        <taxon>Fungi</taxon>
        <taxon>Dikarya</taxon>
        <taxon>Ascomycota</taxon>
        <taxon>Pezizomycotina</taxon>
        <taxon>Sordariomycetes</taxon>
        <taxon>Hypocreomycetidae</taxon>
        <taxon>Glomerellales</taxon>
        <taxon>Glomerellaceae</taxon>
        <taxon>Colletotrichum</taxon>
        <taxon>Colletotrichum truncatum species complex</taxon>
    </lineage>
</organism>
<name>A0ACC3Z2H4_COLTU</name>
<keyword evidence="2" id="KW-1185">Reference proteome</keyword>
<reference evidence="1 2" key="1">
    <citation type="journal article" date="2020" name="Phytopathology">
        <title>Genome Sequence Resources of Colletotrichum truncatum, C. plurivorum, C. musicola, and C. sojae: Four Species Pathogenic to Soybean (Glycine max).</title>
        <authorList>
            <person name="Rogerio F."/>
            <person name="Boufleur T.R."/>
            <person name="Ciampi-Guillardi M."/>
            <person name="Sukno S.A."/>
            <person name="Thon M.R."/>
            <person name="Massola Junior N.S."/>
            <person name="Baroncelli R."/>
        </authorList>
    </citation>
    <scope>NUCLEOTIDE SEQUENCE [LARGE SCALE GENOMIC DNA]</scope>
    <source>
        <strain evidence="1 2">CMES1059</strain>
    </source>
</reference>
<comment type="caution">
    <text evidence="1">The sequence shown here is derived from an EMBL/GenBank/DDBJ whole genome shotgun (WGS) entry which is preliminary data.</text>
</comment>
<dbReference type="EMBL" id="VUJX02000003">
    <property type="protein sequence ID" value="KAL0938274.1"/>
    <property type="molecule type" value="Genomic_DNA"/>
</dbReference>
<proteinExistence type="predicted"/>
<evidence type="ECO:0000313" key="2">
    <source>
        <dbReference type="Proteomes" id="UP000805649"/>
    </source>
</evidence>
<accession>A0ACC3Z2H4</accession>
<evidence type="ECO:0000313" key="1">
    <source>
        <dbReference type="EMBL" id="KAL0938274.1"/>
    </source>
</evidence>
<dbReference type="Proteomes" id="UP000805649">
    <property type="component" value="Unassembled WGS sequence"/>
</dbReference>